<evidence type="ECO:0000256" key="7">
    <source>
        <dbReference type="SAM" id="Phobius"/>
    </source>
</evidence>
<feature type="transmembrane region" description="Helical" evidence="7">
    <location>
        <begin position="446"/>
        <end position="473"/>
    </location>
</feature>
<feature type="compositionally biased region" description="Polar residues" evidence="6">
    <location>
        <begin position="73"/>
        <end position="86"/>
    </location>
</feature>
<dbReference type="SUPFAM" id="SSF103473">
    <property type="entry name" value="MFS general substrate transporter"/>
    <property type="match status" value="1"/>
</dbReference>
<organism evidence="9 10">
    <name type="scientific">Purpureocillium lilacinum</name>
    <name type="common">Paecilomyces lilacinus</name>
    <dbReference type="NCBI Taxonomy" id="33203"/>
    <lineage>
        <taxon>Eukaryota</taxon>
        <taxon>Fungi</taxon>
        <taxon>Dikarya</taxon>
        <taxon>Ascomycota</taxon>
        <taxon>Pezizomycotina</taxon>
        <taxon>Sordariomycetes</taxon>
        <taxon>Hypocreomycetidae</taxon>
        <taxon>Hypocreales</taxon>
        <taxon>Ophiocordycipitaceae</taxon>
        <taxon>Purpureocillium</taxon>
    </lineage>
</organism>
<evidence type="ECO:0000256" key="1">
    <source>
        <dbReference type="ARBA" id="ARBA00004141"/>
    </source>
</evidence>
<keyword evidence="2" id="KW-0813">Transport</keyword>
<evidence type="ECO:0000313" key="9">
    <source>
        <dbReference type="EMBL" id="OAQ69503.1"/>
    </source>
</evidence>
<evidence type="ECO:0000256" key="3">
    <source>
        <dbReference type="ARBA" id="ARBA00022692"/>
    </source>
</evidence>
<dbReference type="PANTHER" id="PTHR23504">
    <property type="entry name" value="MAJOR FACILITATOR SUPERFAMILY DOMAIN-CONTAINING PROTEIN 10"/>
    <property type="match status" value="1"/>
</dbReference>
<evidence type="ECO:0000256" key="4">
    <source>
        <dbReference type="ARBA" id="ARBA00022989"/>
    </source>
</evidence>
<keyword evidence="4 7" id="KW-1133">Transmembrane helix</keyword>
<evidence type="ECO:0000256" key="6">
    <source>
        <dbReference type="SAM" id="MobiDB-lite"/>
    </source>
</evidence>
<feature type="domain" description="Major facilitator superfamily (MFS) profile" evidence="8">
    <location>
        <begin position="127"/>
        <end position="623"/>
    </location>
</feature>
<dbReference type="InterPro" id="IPR020846">
    <property type="entry name" value="MFS_dom"/>
</dbReference>
<evidence type="ECO:0000256" key="2">
    <source>
        <dbReference type="ARBA" id="ARBA00022448"/>
    </source>
</evidence>
<dbReference type="GO" id="GO:0022857">
    <property type="term" value="F:transmembrane transporter activity"/>
    <property type="evidence" value="ECO:0007669"/>
    <property type="project" value="InterPro"/>
</dbReference>
<dbReference type="AlphaFoldDB" id="A0A179FWR0"/>
<evidence type="ECO:0000313" key="10">
    <source>
        <dbReference type="Proteomes" id="UP000078240"/>
    </source>
</evidence>
<feature type="transmembrane region" description="Helical" evidence="7">
    <location>
        <begin position="310"/>
        <end position="332"/>
    </location>
</feature>
<comment type="caution">
    <text evidence="9">The sequence shown here is derived from an EMBL/GenBank/DDBJ whole genome shotgun (WGS) entry which is preliminary data.</text>
</comment>
<comment type="subcellular location">
    <subcellularLocation>
        <location evidence="1">Membrane</location>
        <topology evidence="1">Multi-pass membrane protein</topology>
    </subcellularLocation>
</comment>
<feature type="transmembrane region" description="Helical" evidence="7">
    <location>
        <begin position="261"/>
        <end position="284"/>
    </location>
</feature>
<feature type="compositionally biased region" description="Polar residues" evidence="6">
    <location>
        <begin position="98"/>
        <end position="107"/>
    </location>
</feature>
<gene>
    <name evidence="9" type="ORF">VFPBJ_10878</name>
</gene>
<evidence type="ECO:0000256" key="5">
    <source>
        <dbReference type="ARBA" id="ARBA00023136"/>
    </source>
</evidence>
<dbReference type="Gene3D" id="1.20.1250.20">
    <property type="entry name" value="MFS general substrate transporter like domains"/>
    <property type="match status" value="1"/>
</dbReference>
<feature type="transmembrane region" description="Helical" evidence="7">
    <location>
        <begin position="171"/>
        <end position="190"/>
    </location>
</feature>
<dbReference type="GO" id="GO:0016020">
    <property type="term" value="C:membrane"/>
    <property type="evidence" value="ECO:0007669"/>
    <property type="project" value="UniProtKB-SubCell"/>
</dbReference>
<dbReference type="InterPro" id="IPR011701">
    <property type="entry name" value="MFS"/>
</dbReference>
<proteinExistence type="predicted"/>
<keyword evidence="3 7" id="KW-0812">Transmembrane</keyword>
<protein>
    <submittedName>
        <fullName evidence="9">MFS transporter</fullName>
    </submittedName>
</protein>
<evidence type="ECO:0000259" key="8">
    <source>
        <dbReference type="PROSITE" id="PS50850"/>
    </source>
</evidence>
<sequence length="634" mass="68380">MPPLSPPASSSASKHHAHARSFSNDYSAGQAPEARRHRRGRTLNLTAREMDPQQLLGQAVSPGGTLTLTTTTMAGPSSRLSDTASPASLRPTPDPESRPSTPTSQLSVLKPAAAGPVSWSSLPRKDQLAILFLARLVDFLQVASLQAYVFYQLKALDPSGNASDARISQQAGILQGCFTGAQVATAMLWGKAADAGWCGRKRVLVIGLAGTALSCLGYGFATTFFWAAFWRAFGGAVNGTVGIIRTMVAEITKEKRYQSRAFLILPMSFNVAGIFGPILGGVLADPMKTMPGLFGEGAVFGFQWIHSYPYALPSLVNFVFLTICTAIVFLFLEETSKERRGKFDYGLHLGDRVKQVAFGIKPTNNGYTHLSAEGEDIPLNPVHEPAVKAQRLPFRRLWTRNVVFTLITGAFYDFHLGAFGNIWSLFLSTPRYATPEATERRRDLPLLFTGGLGMPASTVGFATSFLGILGMLLQVTLYPPIQARLGTIRSFRYFLFLFPVAYFVAPYLSILPSSTAPPEPAGGGFIWIGIILVLLLQVTARTFTLPASIILLNNCSPHPSVLGTIHGLGQSVSAGFRTVGPVVGGWWYGYGLDIGMVAWGWWGVAAMSAFACASAMGMYEGSGHEVFLDGEEEE</sequence>
<feature type="region of interest" description="Disordered" evidence="6">
    <location>
        <begin position="1"/>
        <end position="108"/>
    </location>
</feature>
<feature type="transmembrane region" description="Helical" evidence="7">
    <location>
        <begin position="227"/>
        <end position="249"/>
    </location>
</feature>
<dbReference type="Pfam" id="PF07690">
    <property type="entry name" value="MFS_1"/>
    <property type="match status" value="1"/>
</dbReference>
<feature type="transmembrane region" description="Helical" evidence="7">
    <location>
        <begin position="202"/>
        <end position="221"/>
    </location>
</feature>
<feature type="transmembrane region" description="Helical" evidence="7">
    <location>
        <begin position="599"/>
        <end position="619"/>
    </location>
</feature>
<reference evidence="9 10" key="1">
    <citation type="submission" date="2016-01" db="EMBL/GenBank/DDBJ databases">
        <title>Biosynthesis of antibiotic leucinostatins and their inhibition on Phytophthora in bio-control Purpureocillium lilacinum.</title>
        <authorList>
            <person name="Wang G."/>
            <person name="Liu Z."/>
            <person name="Lin R."/>
            <person name="Li E."/>
            <person name="Mao Z."/>
            <person name="Ling J."/>
            <person name="Yin W."/>
            <person name="Xie B."/>
        </authorList>
    </citation>
    <scope>NUCLEOTIDE SEQUENCE [LARGE SCALE GENOMIC DNA]</scope>
    <source>
        <strain evidence="9">PLBJ-1</strain>
    </source>
</reference>
<name>A0A179FWR0_PURLI</name>
<feature type="transmembrane region" description="Helical" evidence="7">
    <location>
        <begin position="524"/>
        <end position="543"/>
    </location>
</feature>
<keyword evidence="5 7" id="KW-0472">Membrane</keyword>
<feature type="transmembrane region" description="Helical" evidence="7">
    <location>
        <begin position="402"/>
        <end position="426"/>
    </location>
</feature>
<dbReference type="EMBL" id="LSBH01000011">
    <property type="protein sequence ID" value="OAQ69503.1"/>
    <property type="molecule type" value="Genomic_DNA"/>
</dbReference>
<accession>A0A179FWR0</accession>
<dbReference type="PANTHER" id="PTHR23504:SF16">
    <property type="entry name" value="TRANSPORTER, PUTATIVE (AFU_ORTHOLOGUE AFUA_1G13970)-RELATED"/>
    <property type="match status" value="1"/>
</dbReference>
<feature type="transmembrane region" description="Helical" evidence="7">
    <location>
        <begin position="493"/>
        <end position="512"/>
    </location>
</feature>
<dbReference type="Proteomes" id="UP000078240">
    <property type="component" value="Unassembled WGS sequence"/>
</dbReference>
<dbReference type="InterPro" id="IPR036259">
    <property type="entry name" value="MFS_trans_sf"/>
</dbReference>
<dbReference type="PROSITE" id="PS50850">
    <property type="entry name" value="MFS"/>
    <property type="match status" value="1"/>
</dbReference>